<feature type="region of interest" description="Disordered" evidence="1">
    <location>
        <begin position="45"/>
        <end position="92"/>
    </location>
</feature>
<name>A0A194YL85_SORBI</name>
<dbReference type="Gramene" id="KXG20706">
    <property type="protein sequence ID" value="KXG20706"/>
    <property type="gene ID" value="SORBI_3010G241800"/>
</dbReference>
<dbReference type="EMBL" id="CM000769">
    <property type="protein sequence ID" value="KXG20706.1"/>
    <property type="molecule type" value="Genomic_DNA"/>
</dbReference>
<dbReference type="eggNOG" id="ENOG502R3PQ">
    <property type="taxonomic scope" value="Eukaryota"/>
</dbReference>
<evidence type="ECO:0000256" key="1">
    <source>
        <dbReference type="SAM" id="MobiDB-lite"/>
    </source>
</evidence>
<reference evidence="3 4" key="1">
    <citation type="journal article" date="2009" name="Nature">
        <title>The Sorghum bicolor genome and the diversification of grasses.</title>
        <authorList>
            <person name="Paterson A.H."/>
            <person name="Bowers J.E."/>
            <person name="Bruggmann R."/>
            <person name="Dubchak I."/>
            <person name="Grimwood J."/>
            <person name="Gundlach H."/>
            <person name="Haberer G."/>
            <person name="Hellsten U."/>
            <person name="Mitros T."/>
            <person name="Poliakov A."/>
            <person name="Schmutz J."/>
            <person name="Spannagl M."/>
            <person name="Tang H."/>
            <person name="Wang X."/>
            <person name="Wicker T."/>
            <person name="Bharti A.K."/>
            <person name="Chapman J."/>
            <person name="Feltus F.A."/>
            <person name="Gowik U."/>
            <person name="Grigoriev I.V."/>
            <person name="Lyons E."/>
            <person name="Maher C.A."/>
            <person name="Martis M."/>
            <person name="Narechania A."/>
            <person name="Otillar R.P."/>
            <person name="Penning B.W."/>
            <person name="Salamov A.A."/>
            <person name="Wang Y."/>
            <person name="Zhang L."/>
            <person name="Carpita N.C."/>
            <person name="Freeling M."/>
            <person name="Gingle A.R."/>
            <person name="Hash C.T."/>
            <person name="Keller B."/>
            <person name="Klein P."/>
            <person name="Kresovich S."/>
            <person name="McCann M.C."/>
            <person name="Ming R."/>
            <person name="Peterson D.G."/>
            <person name="Mehboob-ur-Rahman"/>
            <person name="Ware D."/>
            <person name="Westhoff P."/>
            <person name="Mayer K.F."/>
            <person name="Messing J."/>
            <person name="Rokhsar D.S."/>
        </authorList>
    </citation>
    <scope>NUCLEOTIDE SEQUENCE [LARGE SCALE GENOMIC DNA]</scope>
    <source>
        <strain evidence="4">cv. BTx623</strain>
    </source>
</reference>
<dbReference type="Proteomes" id="UP000000768">
    <property type="component" value="Chromosome 10"/>
</dbReference>
<dbReference type="EMBL" id="CM000769">
    <property type="protein sequence ID" value="KXG20707.1"/>
    <property type="molecule type" value="Genomic_DNA"/>
</dbReference>
<dbReference type="Gramene" id="KXG20707">
    <property type="protein sequence ID" value="KXG20707"/>
    <property type="gene ID" value="SORBI_3010G241800"/>
</dbReference>
<gene>
    <name evidence="3" type="ORF">SORBI_3010G241800</name>
</gene>
<protein>
    <submittedName>
        <fullName evidence="3">Uncharacterized protein</fullName>
    </submittedName>
</protein>
<evidence type="ECO:0000313" key="4">
    <source>
        <dbReference type="Proteomes" id="UP000000768"/>
    </source>
</evidence>
<sequence length="92" mass="10154">MMGCCSKSRVCLVALLLVLLLLLRPCSAELNAAVVRPGPAARRLLVSRPSTSRQKAEEQQMRVGGRKTPFKQPAASFGRRIPRSGWNPIQNR</sequence>
<proteinExistence type="predicted"/>
<evidence type="ECO:0000313" key="3">
    <source>
        <dbReference type="EMBL" id="KXG20707.1"/>
    </source>
</evidence>
<dbReference type="OMA" id="KPFRNAG"/>
<evidence type="ECO:0000256" key="2">
    <source>
        <dbReference type="SAM" id="SignalP"/>
    </source>
</evidence>
<keyword evidence="2" id="KW-0732">Signal</keyword>
<reference evidence="4" key="3">
    <citation type="journal article" date="2018" name="Plant J.">
        <title>The Sorghum bicolor reference genome: improved assembly, gene annotations, a transcriptome atlas, and signatures of genome organization.</title>
        <authorList>
            <person name="McCormick R.F."/>
            <person name="Truong S.K."/>
            <person name="Sreedasyam A."/>
            <person name="Jenkins J."/>
            <person name="Shu S."/>
            <person name="Sims D."/>
            <person name="Kennedy M."/>
            <person name="Amirebrahimi M."/>
            <person name="Weers B.D."/>
            <person name="McKinley B."/>
            <person name="Mattison A."/>
            <person name="Morishige D.T."/>
            <person name="Grimwood J."/>
            <person name="Schmutz J."/>
            <person name="Mullet J.E."/>
        </authorList>
    </citation>
    <scope>NUCLEOTIDE SEQUENCE [LARGE SCALE GENOMIC DNA]</scope>
    <source>
        <strain evidence="4">cv. BTx623</strain>
    </source>
</reference>
<feature type="chain" id="PRO_5010935508" evidence="2">
    <location>
        <begin position="29"/>
        <end position="92"/>
    </location>
</feature>
<organism evidence="3 4">
    <name type="scientific">Sorghum bicolor</name>
    <name type="common">Sorghum</name>
    <name type="synonym">Sorghum vulgare</name>
    <dbReference type="NCBI Taxonomy" id="4558"/>
    <lineage>
        <taxon>Eukaryota</taxon>
        <taxon>Viridiplantae</taxon>
        <taxon>Streptophyta</taxon>
        <taxon>Embryophyta</taxon>
        <taxon>Tracheophyta</taxon>
        <taxon>Spermatophyta</taxon>
        <taxon>Magnoliopsida</taxon>
        <taxon>Liliopsida</taxon>
        <taxon>Poales</taxon>
        <taxon>Poaceae</taxon>
        <taxon>PACMAD clade</taxon>
        <taxon>Panicoideae</taxon>
        <taxon>Andropogonodae</taxon>
        <taxon>Andropogoneae</taxon>
        <taxon>Sorghinae</taxon>
        <taxon>Sorghum</taxon>
    </lineage>
</organism>
<reference evidence="3" key="2">
    <citation type="submission" date="2017-02" db="EMBL/GenBank/DDBJ databases">
        <title>WGS assembly of Sorghum bicolor.</title>
        <authorList>
            <person name="Paterson A."/>
            <person name="Mullet J."/>
            <person name="Bowers J."/>
            <person name="Bruggmann R."/>
            <person name="Dubchak I."/>
            <person name="Grimwood J."/>
            <person name="Gundlach H."/>
            <person name="Haberer G."/>
            <person name="Hellsten U."/>
            <person name="Mitros T."/>
            <person name="Poliakov A."/>
            <person name="Schmutz J."/>
            <person name="Spannagl M."/>
            <person name="Tang H."/>
            <person name="Wang X."/>
            <person name="Wicker T."/>
            <person name="Bharti A."/>
            <person name="Chapman J."/>
            <person name="Feltus F."/>
            <person name="Gowik U."/>
            <person name="Grigoriev I."/>
            <person name="Lyons E."/>
            <person name="Maher C."/>
            <person name="Martis M."/>
            <person name="Narechania A."/>
            <person name="Otillar R."/>
            <person name="Penning B."/>
            <person name="Salamov A."/>
            <person name="Wang Y."/>
            <person name="Zhang L."/>
            <person name="Carpita N."/>
            <person name="Freeling M."/>
            <person name="Gingle A."/>
            <person name="Hash C."/>
            <person name="Keller B."/>
            <person name="Klein P."/>
            <person name="Kresovich S."/>
            <person name="Mccann M."/>
            <person name="Ming R."/>
            <person name="Peterson D."/>
            <person name="Rahman M."/>
            <person name="Ware D."/>
            <person name="Westhoff P."/>
            <person name="Mayer K."/>
            <person name="Messing J."/>
            <person name="Sims D."/>
            <person name="Jenkins J."/>
            <person name="Shu S."/>
            <person name="Rokhsar D."/>
        </authorList>
    </citation>
    <scope>NUCLEOTIDE SEQUENCE</scope>
</reference>
<dbReference type="InParanoid" id="A0A194YL85"/>
<accession>A0A194YL85</accession>
<feature type="signal peptide" evidence="2">
    <location>
        <begin position="1"/>
        <end position="28"/>
    </location>
</feature>
<dbReference type="AlphaFoldDB" id="A0A194YL85"/>
<keyword evidence="4" id="KW-1185">Reference proteome</keyword>